<dbReference type="SUPFAM" id="SSF52540">
    <property type="entry name" value="P-loop containing nucleoside triphosphate hydrolases"/>
    <property type="match status" value="1"/>
</dbReference>
<dbReference type="PATRIC" id="fig|471514.4.peg.3804"/>
<dbReference type="GO" id="GO:0016887">
    <property type="term" value="F:ATP hydrolysis activity"/>
    <property type="evidence" value="ECO:0007669"/>
    <property type="project" value="RHEA"/>
</dbReference>
<keyword evidence="7" id="KW-0413">Isomerase</keyword>
<organism evidence="14 15">
    <name type="scientific">Alicyclobacillus ferrooxydans</name>
    <dbReference type="NCBI Taxonomy" id="471514"/>
    <lineage>
        <taxon>Bacteria</taxon>
        <taxon>Bacillati</taxon>
        <taxon>Bacillota</taxon>
        <taxon>Bacilli</taxon>
        <taxon>Bacillales</taxon>
        <taxon>Alicyclobacillaceae</taxon>
        <taxon>Alicyclobacillus</taxon>
    </lineage>
</organism>
<evidence type="ECO:0000256" key="10">
    <source>
        <dbReference type="ARBA" id="ARBA00048988"/>
    </source>
</evidence>
<evidence type="ECO:0000313" key="14">
    <source>
        <dbReference type="EMBL" id="KPV43037.1"/>
    </source>
</evidence>
<evidence type="ECO:0000256" key="5">
    <source>
        <dbReference type="ARBA" id="ARBA00022840"/>
    </source>
</evidence>
<protein>
    <recommendedName>
        <fullName evidence="9">DNA 3'-5' helicase</fullName>
        <ecNumber evidence="9">5.6.2.4</ecNumber>
    </recommendedName>
</protein>
<name>A0A0N8PP12_9BACL</name>
<dbReference type="GO" id="GO:0000725">
    <property type="term" value="P:recombinational repair"/>
    <property type="evidence" value="ECO:0007669"/>
    <property type="project" value="TreeGrafter"/>
</dbReference>
<comment type="caution">
    <text evidence="14">The sequence shown here is derived from an EMBL/GenBank/DDBJ whole genome shotgun (WGS) entry which is preliminary data.</text>
</comment>
<evidence type="ECO:0000256" key="4">
    <source>
        <dbReference type="ARBA" id="ARBA00022806"/>
    </source>
</evidence>
<dbReference type="GO" id="GO:0005524">
    <property type="term" value="F:ATP binding"/>
    <property type="evidence" value="ECO:0007669"/>
    <property type="project" value="UniProtKB-UniRule"/>
</dbReference>
<accession>A0A0N8PP12</accession>
<evidence type="ECO:0000313" key="15">
    <source>
        <dbReference type="Proteomes" id="UP000050482"/>
    </source>
</evidence>
<keyword evidence="15" id="KW-1185">Reference proteome</keyword>
<dbReference type="InterPro" id="IPR013986">
    <property type="entry name" value="DExx_box_DNA_helicase_dom_sf"/>
</dbReference>
<dbReference type="EMBL" id="LJCO01000059">
    <property type="protein sequence ID" value="KPV43037.1"/>
    <property type="molecule type" value="Genomic_DNA"/>
</dbReference>
<keyword evidence="5 11" id="KW-0067">ATP-binding</keyword>
<evidence type="ECO:0000256" key="7">
    <source>
        <dbReference type="ARBA" id="ARBA00023235"/>
    </source>
</evidence>
<dbReference type="AlphaFoldDB" id="A0A0N8PP12"/>
<dbReference type="PROSITE" id="PS51217">
    <property type="entry name" value="UVRD_HELICASE_CTER"/>
    <property type="match status" value="1"/>
</dbReference>
<keyword evidence="6" id="KW-0238">DNA-binding</keyword>
<evidence type="ECO:0000256" key="6">
    <source>
        <dbReference type="ARBA" id="ARBA00023125"/>
    </source>
</evidence>
<sequence length="731" mass="83373">MDAWIRATIGGRKVRLTYEDLMQGDAKTQELLHELYEAGADVECMCCDKPVPMHIRRIRIRPPTYCLVTNKHHQHANSCFRSIQFLTTPPSDRTQSQSVVFNDSPKAHHDQIEIIFEAHASQRELTINRSSADPPAQERRTLMPSVAELNADQREAAMHKDGPCIVVAAAGSGKTAMLITRMKLLVENGVQPERILACTFTRKAADEMKERLVASLGSRGSQITIGTIHSIAYRMVMPQLGHGWSVVTEPSWLIEQILEPAHSHNPFGVGKILGPTEAILGVHRAKADALWPMQVDGKLGKVYKAYENLKSEKKKLDFEDLLLHAVRLFQTRPDLAQLWREGFDYVLVDEFQDVNQIQWLFLCELVKETRNICVVGDDWQSIYGFRGARPSLMQDFLRRFPDAKKVVLSMNYRSHDLIVELGNRVITLNHGHQIEKRVQANRGISESATVQVVTVQSDVEEARFVANEIRQLKARFPEVPYSEYAVLYRTNIQSRVYEEALAEHGIAYQIVGDTHFYESRDVKVILDYLRTVCDKSDPGLWGPLINRPKRFVPNTVVREVQQGGWTAVENHAKCHAFLTTITELEKHASPADAIRWLVEAEPELVRSQDDSEPIRWVDSLIQSAARFETVPEFLRFVDWVSEWSQKPKRDAVQLMSIHRSKGLEFETVFVTGLVEGLLPHKKSLTEEGLREETRLCYVAITRAKENLYLLSSETYGNTAFERSRYIKVLQE</sequence>
<evidence type="ECO:0000259" key="12">
    <source>
        <dbReference type="PROSITE" id="PS51198"/>
    </source>
</evidence>
<evidence type="ECO:0000256" key="2">
    <source>
        <dbReference type="ARBA" id="ARBA00022741"/>
    </source>
</evidence>
<feature type="domain" description="UvrD-like helicase ATP-binding" evidence="12">
    <location>
        <begin position="147"/>
        <end position="415"/>
    </location>
</feature>
<comment type="catalytic activity">
    <reaction evidence="10">
        <text>ATP + H2O = ADP + phosphate + H(+)</text>
        <dbReference type="Rhea" id="RHEA:13065"/>
        <dbReference type="ChEBI" id="CHEBI:15377"/>
        <dbReference type="ChEBI" id="CHEBI:15378"/>
        <dbReference type="ChEBI" id="CHEBI:30616"/>
        <dbReference type="ChEBI" id="CHEBI:43474"/>
        <dbReference type="ChEBI" id="CHEBI:456216"/>
        <dbReference type="EC" id="5.6.2.4"/>
    </reaction>
</comment>
<dbReference type="EC" id="5.6.2.4" evidence="9"/>
<evidence type="ECO:0000256" key="1">
    <source>
        <dbReference type="ARBA" id="ARBA00009922"/>
    </source>
</evidence>
<dbReference type="OrthoDB" id="9810135at2"/>
<dbReference type="InterPro" id="IPR014017">
    <property type="entry name" value="DNA_helicase_UvrD-like_C"/>
</dbReference>
<dbReference type="PROSITE" id="PS51198">
    <property type="entry name" value="UVRD_HELICASE_ATP_BIND"/>
    <property type="match status" value="1"/>
</dbReference>
<keyword evidence="2 11" id="KW-0547">Nucleotide-binding</keyword>
<dbReference type="Gene3D" id="1.10.10.160">
    <property type="match status" value="1"/>
</dbReference>
<proteinExistence type="inferred from homology"/>
<dbReference type="Pfam" id="PF00580">
    <property type="entry name" value="UvrD-helicase"/>
    <property type="match status" value="2"/>
</dbReference>
<keyword evidence="3 11" id="KW-0378">Hydrolase</keyword>
<evidence type="ECO:0000256" key="3">
    <source>
        <dbReference type="ARBA" id="ARBA00022801"/>
    </source>
</evidence>
<feature type="binding site" evidence="11">
    <location>
        <begin position="168"/>
        <end position="175"/>
    </location>
    <ligand>
        <name>ATP</name>
        <dbReference type="ChEBI" id="CHEBI:30616"/>
    </ligand>
</feature>
<dbReference type="Pfam" id="PF13361">
    <property type="entry name" value="UvrD_C"/>
    <property type="match status" value="2"/>
</dbReference>
<gene>
    <name evidence="14" type="ORF">AN477_14470</name>
</gene>
<comment type="similarity">
    <text evidence="1">Belongs to the helicase family. UvrD subfamily.</text>
</comment>
<dbReference type="STRING" id="471514.AN477_14470"/>
<evidence type="ECO:0000256" key="8">
    <source>
        <dbReference type="ARBA" id="ARBA00034617"/>
    </source>
</evidence>
<dbReference type="PANTHER" id="PTHR11070:SF2">
    <property type="entry name" value="ATP-DEPENDENT DNA HELICASE SRS2"/>
    <property type="match status" value="1"/>
</dbReference>
<evidence type="ECO:0000259" key="13">
    <source>
        <dbReference type="PROSITE" id="PS51217"/>
    </source>
</evidence>
<evidence type="ECO:0000256" key="9">
    <source>
        <dbReference type="ARBA" id="ARBA00034808"/>
    </source>
</evidence>
<dbReference type="Gene3D" id="3.40.50.300">
    <property type="entry name" value="P-loop containing nucleotide triphosphate hydrolases"/>
    <property type="match status" value="2"/>
</dbReference>
<keyword evidence="4 11" id="KW-0347">Helicase</keyword>
<dbReference type="RefSeq" id="WP_054969882.1">
    <property type="nucleotide sequence ID" value="NZ_LJCO01000059.1"/>
</dbReference>
<dbReference type="InterPro" id="IPR000212">
    <property type="entry name" value="DNA_helicase_UvrD/REP"/>
</dbReference>
<dbReference type="PANTHER" id="PTHR11070">
    <property type="entry name" value="UVRD / RECB / PCRA DNA HELICASE FAMILY MEMBER"/>
    <property type="match status" value="1"/>
</dbReference>
<dbReference type="InterPro" id="IPR027417">
    <property type="entry name" value="P-loop_NTPase"/>
</dbReference>
<dbReference type="CDD" id="cd18807">
    <property type="entry name" value="SF1_C_UvrD"/>
    <property type="match status" value="1"/>
</dbReference>
<reference evidence="14 15" key="1">
    <citation type="submission" date="2015-09" db="EMBL/GenBank/DDBJ databases">
        <title>Draft genome sequence of Alicyclobacillus ferrooxydans DSM 22381.</title>
        <authorList>
            <person name="Hemp J."/>
        </authorList>
    </citation>
    <scope>NUCLEOTIDE SEQUENCE [LARGE SCALE GENOMIC DNA]</scope>
    <source>
        <strain evidence="14 15">TC-34</strain>
    </source>
</reference>
<evidence type="ECO:0000256" key="11">
    <source>
        <dbReference type="PROSITE-ProRule" id="PRU00560"/>
    </source>
</evidence>
<dbReference type="CDD" id="cd17932">
    <property type="entry name" value="DEXQc_UvrD"/>
    <property type="match status" value="1"/>
</dbReference>
<dbReference type="Gene3D" id="1.10.486.10">
    <property type="entry name" value="PCRA, domain 4"/>
    <property type="match status" value="1"/>
</dbReference>
<feature type="domain" description="UvrD-like helicase C-terminal" evidence="13">
    <location>
        <begin position="416"/>
        <end position="662"/>
    </location>
</feature>
<dbReference type="GO" id="GO:0003677">
    <property type="term" value="F:DNA binding"/>
    <property type="evidence" value="ECO:0007669"/>
    <property type="project" value="UniProtKB-KW"/>
</dbReference>
<dbReference type="GO" id="GO:0043138">
    <property type="term" value="F:3'-5' DNA helicase activity"/>
    <property type="evidence" value="ECO:0007669"/>
    <property type="project" value="UniProtKB-EC"/>
</dbReference>
<dbReference type="InterPro" id="IPR014016">
    <property type="entry name" value="UvrD-like_ATP-bd"/>
</dbReference>
<dbReference type="Proteomes" id="UP000050482">
    <property type="component" value="Unassembled WGS sequence"/>
</dbReference>
<comment type="catalytic activity">
    <reaction evidence="8">
        <text>Couples ATP hydrolysis with the unwinding of duplex DNA by translocating in the 3'-5' direction.</text>
        <dbReference type="EC" id="5.6.2.4"/>
    </reaction>
</comment>